<dbReference type="InterPro" id="IPR004942">
    <property type="entry name" value="Roadblock/LAMTOR2_dom"/>
</dbReference>
<evidence type="ECO:0000313" key="3">
    <source>
        <dbReference type="Proteomes" id="UP001167160"/>
    </source>
</evidence>
<proteinExistence type="predicted"/>
<organism evidence="2 3">
    <name type="scientific">Streptomyces meridianus</name>
    <dbReference type="NCBI Taxonomy" id="2938945"/>
    <lineage>
        <taxon>Bacteria</taxon>
        <taxon>Bacillati</taxon>
        <taxon>Actinomycetota</taxon>
        <taxon>Actinomycetes</taxon>
        <taxon>Kitasatosporales</taxon>
        <taxon>Streptomycetaceae</taxon>
        <taxon>Streptomyces</taxon>
    </lineage>
</organism>
<comment type="caution">
    <text evidence="2">The sequence shown here is derived from an EMBL/GenBank/DDBJ whole genome shotgun (WGS) entry which is preliminary data.</text>
</comment>
<sequence>MDWMLEELATSVPHVRHVVVLSSDGLPIARAGEESEARTNDMIADRLAAVGAGLKSLANSVAADYFPPEGRSIRMVAMEATGGFYYLMEAGEHAYLAVLADAEVDNQLMGNQMRSLVNRVGAHLTTPPRAAGQVT</sequence>
<gene>
    <name evidence="2" type="ORF">M1E25_23755</name>
</gene>
<dbReference type="EMBL" id="JAMQGM010000058">
    <property type="protein sequence ID" value="MCM2580312.1"/>
    <property type="molecule type" value="Genomic_DNA"/>
</dbReference>
<dbReference type="Gene3D" id="3.30.450.30">
    <property type="entry name" value="Dynein light chain 2a, cytoplasmic"/>
    <property type="match status" value="1"/>
</dbReference>
<keyword evidence="3" id="KW-1185">Reference proteome</keyword>
<dbReference type="Pfam" id="PF03259">
    <property type="entry name" value="Robl_LC7"/>
    <property type="match status" value="1"/>
</dbReference>
<reference evidence="2" key="1">
    <citation type="journal article" date="2023" name="Int. J. Syst. Evol. Microbiol.">
        <title>Streptomyces meridianus sp. nov. isolated from brackish water of the Tagus estuary in Alcochete, Portugal.</title>
        <authorList>
            <person name="Santos J.D.N."/>
            <person name="Klimek D."/>
            <person name="Calusinska M."/>
            <person name="Lobo Da Cunha A."/>
            <person name="Catita J."/>
            <person name="Goncalves H."/>
            <person name="Gonzalez I."/>
            <person name="Reyes F."/>
            <person name="Lage O.M."/>
        </authorList>
    </citation>
    <scope>NUCLEOTIDE SEQUENCE</scope>
    <source>
        <strain evidence="2">MTZ3.1</strain>
    </source>
</reference>
<evidence type="ECO:0000313" key="2">
    <source>
        <dbReference type="EMBL" id="MCM2580312.1"/>
    </source>
</evidence>
<dbReference type="Proteomes" id="UP001167160">
    <property type="component" value="Unassembled WGS sequence"/>
</dbReference>
<dbReference type="SMART" id="SM00960">
    <property type="entry name" value="Robl_LC7"/>
    <property type="match status" value="1"/>
</dbReference>
<feature type="domain" description="Roadblock/LAMTOR2" evidence="1">
    <location>
        <begin position="2"/>
        <end position="100"/>
    </location>
</feature>
<dbReference type="InterPro" id="IPR053141">
    <property type="entry name" value="Mycobact_SerProt_Inhib_Rv3364c"/>
</dbReference>
<dbReference type="SUPFAM" id="SSF103196">
    <property type="entry name" value="Roadblock/LC7 domain"/>
    <property type="match status" value="1"/>
</dbReference>
<dbReference type="PANTHER" id="PTHR36222:SF1">
    <property type="entry name" value="SERINE PROTEASE INHIBITOR RV3364C"/>
    <property type="match status" value="1"/>
</dbReference>
<protein>
    <submittedName>
        <fullName evidence="2">Roadblock/LC7 domain-containing protein</fullName>
    </submittedName>
</protein>
<accession>A0ABT0XCR3</accession>
<dbReference type="PANTHER" id="PTHR36222">
    <property type="entry name" value="SERINE PROTEASE INHIBITOR RV3364C"/>
    <property type="match status" value="1"/>
</dbReference>
<evidence type="ECO:0000259" key="1">
    <source>
        <dbReference type="SMART" id="SM00960"/>
    </source>
</evidence>
<name>A0ABT0XCR3_9ACTN</name>